<evidence type="ECO:0000313" key="9">
    <source>
        <dbReference type="EMBL" id="PYF72603.1"/>
    </source>
</evidence>
<evidence type="ECO:0000256" key="2">
    <source>
        <dbReference type="ARBA" id="ARBA00007613"/>
    </source>
</evidence>
<dbReference type="Pfam" id="PF02321">
    <property type="entry name" value="OEP"/>
    <property type="match status" value="2"/>
</dbReference>
<evidence type="ECO:0000256" key="4">
    <source>
        <dbReference type="ARBA" id="ARBA00022452"/>
    </source>
</evidence>
<feature type="chain" id="PRO_5016248550" evidence="8">
    <location>
        <begin position="23"/>
        <end position="436"/>
    </location>
</feature>
<dbReference type="InterPro" id="IPR003423">
    <property type="entry name" value="OMP_efflux"/>
</dbReference>
<name>A0A318UAJ7_9SPHI</name>
<dbReference type="GO" id="GO:0015288">
    <property type="term" value="F:porin activity"/>
    <property type="evidence" value="ECO:0007669"/>
    <property type="project" value="TreeGrafter"/>
</dbReference>
<sequence>MSVLFKHIILFIFLAAGFSVQAQDSLYRDLPKTWDLKSCLGYAKKNNITINNLRLSASSAQQDLIASKAARLPNLSANVSQDLTNYNSGLQSSSGYGLSSGLTLLNGGYLSNNIKSKTLSEQIANLSVQAAENDISLQITQAYLNILLSRENITYLNDLLTTSTAQVTQANQQFSAGTIAQKDLLQLKATFANDKYTLVTAQNQLQQNVLTLKQLLQLPTRIPFEVAVTDTTKINEPLMDLGTAQEKALQQRPEIKGAALTVQMQSAELEKAKASIRPLLSLNGSLGAGYNSSNFGSYPNQLNSTFNQALGLTLAIPIFDRKVTKTNVAKANIGIRQAQLSLMDAKTTLTQSVEKAYLNVQNANSQYQAAKEQFTYTSEALRISEAQLRLGTNNIVDYLQQKNLYVQALQSFVQAKYTANLYTKIYDFYTGIPITE</sequence>
<dbReference type="PANTHER" id="PTHR30026">
    <property type="entry name" value="OUTER MEMBRANE PROTEIN TOLC"/>
    <property type="match status" value="1"/>
</dbReference>
<keyword evidence="10" id="KW-1185">Reference proteome</keyword>
<dbReference type="InterPro" id="IPR051906">
    <property type="entry name" value="TolC-like"/>
</dbReference>
<dbReference type="AlphaFoldDB" id="A0A318UAJ7"/>
<dbReference type="PANTHER" id="PTHR30026:SF20">
    <property type="entry name" value="OUTER MEMBRANE PROTEIN TOLC"/>
    <property type="match status" value="1"/>
</dbReference>
<evidence type="ECO:0000256" key="8">
    <source>
        <dbReference type="SAM" id="SignalP"/>
    </source>
</evidence>
<evidence type="ECO:0000256" key="3">
    <source>
        <dbReference type="ARBA" id="ARBA00022448"/>
    </source>
</evidence>
<reference evidence="9 10" key="1">
    <citation type="submission" date="2018-06" db="EMBL/GenBank/DDBJ databases">
        <title>Genomic Encyclopedia of Archaeal and Bacterial Type Strains, Phase II (KMG-II): from individual species to whole genera.</title>
        <authorList>
            <person name="Goeker M."/>
        </authorList>
    </citation>
    <scope>NUCLEOTIDE SEQUENCE [LARGE SCALE GENOMIC DNA]</scope>
    <source>
        <strain evidence="9 10">DSM 27372</strain>
    </source>
</reference>
<dbReference type="EMBL" id="QKLU01000006">
    <property type="protein sequence ID" value="PYF72603.1"/>
    <property type="molecule type" value="Genomic_DNA"/>
</dbReference>
<keyword evidence="5" id="KW-0812">Transmembrane</keyword>
<dbReference type="GO" id="GO:0015562">
    <property type="term" value="F:efflux transmembrane transporter activity"/>
    <property type="evidence" value="ECO:0007669"/>
    <property type="project" value="InterPro"/>
</dbReference>
<comment type="subcellular location">
    <subcellularLocation>
        <location evidence="1">Cell outer membrane</location>
    </subcellularLocation>
</comment>
<evidence type="ECO:0000256" key="1">
    <source>
        <dbReference type="ARBA" id="ARBA00004442"/>
    </source>
</evidence>
<feature type="signal peptide" evidence="8">
    <location>
        <begin position="1"/>
        <end position="22"/>
    </location>
</feature>
<comment type="caution">
    <text evidence="9">The sequence shown here is derived from an EMBL/GenBank/DDBJ whole genome shotgun (WGS) entry which is preliminary data.</text>
</comment>
<keyword evidence="7" id="KW-0998">Cell outer membrane</keyword>
<dbReference type="RefSeq" id="WP_110833568.1">
    <property type="nucleotide sequence ID" value="NZ_QKLU01000006.1"/>
</dbReference>
<keyword evidence="4" id="KW-1134">Transmembrane beta strand</keyword>
<dbReference type="GO" id="GO:0009279">
    <property type="term" value="C:cell outer membrane"/>
    <property type="evidence" value="ECO:0007669"/>
    <property type="project" value="UniProtKB-SubCell"/>
</dbReference>
<dbReference type="SUPFAM" id="SSF56954">
    <property type="entry name" value="Outer membrane efflux proteins (OEP)"/>
    <property type="match status" value="1"/>
</dbReference>
<accession>A0A318UAJ7</accession>
<evidence type="ECO:0000256" key="5">
    <source>
        <dbReference type="ARBA" id="ARBA00022692"/>
    </source>
</evidence>
<keyword evidence="8" id="KW-0732">Signal</keyword>
<dbReference type="GO" id="GO:1990281">
    <property type="term" value="C:efflux pump complex"/>
    <property type="evidence" value="ECO:0007669"/>
    <property type="project" value="TreeGrafter"/>
</dbReference>
<evidence type="ECO:0000256" key="6">
    <source>
        <dbReference type="ARBA" id="ARBA00023136"/>
    </source>
</evidence>
<gene>
    <name evidence="9" type="ORF">B0O44_106258</name>
</gene>
<evidence type="ECO:0000313" key="10">
    <source>
        <dbReference type="Proteomes" id="UP000248198"/>
    </source>
</evidence>
<keyword evidence="6" id="KW-0472">Membrane</keyword>
<comment type="similarity">
    <text evidence="2">Belongs to the outer membrane factor (OMF) (TC 1.B.17) family.</text>
</comment>
<keyword evidence="3" id="KW-0813">Transport</keyword>
<dbReference type="Gene3D" id="1.20.1600.10">
    <property type="entry name" value="Outer membrane efflux proteins (OEP)"/>
    <property type="match status" value="1"/>
</dbReference>
<proteinExistence type="inferred from homology"/>
<dbReference type="OrthoDB" id="9811587at2"/>
<evidence type="ECO:0000256" key="7">
    <source>
        <dbReference type="ARBA" id="ARBA00023237"/>
    </source>
</evidence>
<organism evidence="9 10">
    <name type="scientific">Pedobacter nutrimenti</name>
    <dbReference type="NCBI Taxonomy" id="1241337"/>
    <lineage>
        <taxon>Bacteria</taxon>
        <taxon>Pseudomonadati</taxon>
        <taxon>Bacteroidota</taxon>
        <taxon>Sphingobacteriia</taxon>
        <taxon>Sphingobacteriales</taxon>
        <taxon>Sphingobacteriaceae</taxon>
        <taxon>Pedobacter</taxon>
    </lineage>
</organism>
<dbReference type="Proteomes" id="UP000248198">
    <property type="component" value="Unassembled WGS sequence"/>
</dbReference>
<protein>
    <submittedName>
        <fullName evidence="9">Outer membrane protein</fullName>
    </submittedName>
</protein>